<dbReference type="SUPFAM" id="SSF55248">
    <property type="entry name" value="PCD-like"/>
    <property type="match status" value="1"/>
</dbReference>
<evidence type="ECO:0000313" key="7">
    <source>
        <dbReference type="Proteomes" id="UP000218896"/>
    </source>
</evidence>
<evidence type="ECO:0000313" key="6">
    <source>
        <dbReference type="EMBL" id="PAU80652.1"/>
    </source>
</evidence>
<evidence type="ECO:0000256" key="3">
    <source>
        <dbReference type="ARBA" id="ARBA00023239"/>
    </source>
</evidence>
<dbReference type="GO" id="GO:0008124">
    <property type="term" value="F:4-alpha-hydroxytetrahydrobiopterin dehydratase activity"/>
    <property type="evidence" value="ECO:0007669"/>
    <property type="project" value="UniProtKB-UniRule"/>
</dbReference>
<gene>
    <name evidence="6" type="ORF">CK501_09535</name>
</gene>
<dbReference type="HAMAP" id="MF_00434">
    <property type="entry name" value="Pterin_4_alpha"/>
    <property type="match status" value="1"/>
</dbReference>
<reference evidence="6 7" key="1">
    <citation type="submission" date="2017-08" db="EMBL/GenBank/DDBJ databases">
        <title>Halovibrio sewagensis sp. nov., isolated from wastewater of high salinity.</title>
        <authorList>
            <person name="Dong X."/>
            <person name="Zhang G."/>
        </authorList>
    </citation>
    <scope>NUCLEOTIDE SEQUENCE [LARGE SCALE GENOMIC DNA]</scope>
    <source>
        <strain evidence="6 7">YL5-2</strain>
    </source>
</reference>
<comment type="caution">
    <text evidence="6">The sequence shown here is derived from an EMBL/GenBank/DDBJ whole genome shotgun (WGS) entry which is preliminary data.</text>
</comment>
<dbReference type="InterPro" id="IPR036428">
    <property type="entry name" value="PCD_sf"/>
</dbReference>
<dbReference type="CDD" id="cd00913">
    <property type="entry name" value="PCD_DCoH_subfamily_a"/>
    <property type="match status" value="1"/>
</dbReference>
<dbReference type="NCBIfam" id="NF002016">
    <property type="entry name" value="PRK00823.1-1"/>
    <property type="match status" value="1"/>
</dbReference>
<accession>A0A2A2F7R5</accession>
<feature type="compositionally biased region" description="Polar residues" evidence="5">
    <location>
        <begin position="1"/>
        <end position="10"/>
    </location>
</feature>
<dbReference type="InterPro" id="IPR050376">
    <property type="entry name" value="Pterin-4-alpha-carb_dehyd"/>
</dbReference>
<dbReference type="Proteomes" id="UP000218896">
    <property type="component" value="Unassembled WGS sequence"/>
</dbReference>
<comment type="catalytic activity">
    <reaction evidence="1 4">
        <text>(4aS,6R)-4a-hydroxy-L-erythro-5,6,7,8-tetrahydrobiopterin = (6R)-L-erythro-6,7-dihydrobiopterin + H2O</text>
        <dbReference type="Rhea" id="RHEA:11920"/>
        <dbReference type="ChEBI" id="CHEBI:15377"/>
        <dbReference type="ChEBI" id="CHEBI:15642"/>
        <dbReference type="ChEBI" id="CHEBI:43120"/>
        <dbReference type="EC" id="4.2.1.96"/>
    </reaction>
</comment>
<dbReference type="EC" id="4.2.1.96" evidence="4"/>
<evidence type="ECO:0000256" key="5">
    <source>
        <dbReference type="SAM" id="MobiDB-lite"/>
    </source>
</evidence>
<keyword evidence="7" id="KW-1185">Reference proteome</keyword>
<name>A0A2A2F7R5_9GAMM</name>
<dbReference type="AlphaFoldDB" id="A0A2A2F7R5"/>
<evidence type="ECO:0000256" key="4">
    <source>
        <dbReference type="HAMAP-Rule" id="MF_00434"/>
    </source>
</evidence>
<organism evidence="6 7">
    <name type="scientific">Halovibrio salipaludis</name>
    <dbReference type="NCBI Taxonomy" id="2032626"/>
    <lineage>
        <taxon>Bacteria</taxon>
        <taxon>Pseudomonadati</taxon>
        <taxon>Pseudomonadota</taxon>
        <taxon>Gammaproteobacteria</taxon>
        <taxon>Oceanospirillales</taxon>
        <taxon>Halomonadaceae</taxon>
        <taxon>Halovibrio</taxon>
    </lineage>
</organism>
<evidence type="ECO:0000256" key="1">
    <source>
        <dbReference type="ARBA" id="ARBA00001554"/>
    </source>
</evidence>
<dbReference type="RefSeq" id="WP_095617621.1">
    <property type="nucleotide sequence ID" value="NZ_NSKD01000003.1"/>
</dbReference>
<protein>
    <recommendedName>
        <fullName evidence="4">Putative pterin-4-alpha-carbinolamine dehydratase</fullName>
        <shortName evidence="4">PHS</shortName>
        <ecNumber evidence="4">4.2.1.96</ecNumber>
    </recommendedName>
    <alternativeName>
        <fullName evidence="4">4-alpha-hydroxy-tetrahydropterin dehydratase</fullName>
    </alternativeName>
    <alternativeName>
        <fullName evidence="4">Pterin carbinolamine dehydratase</fullName>
        <shortName evidence="4">PCD</shortName>
    </alternativeName>
</protein>
<dbReference type="EMBL" id="NSKD01000003">
    <property type="protein sequence ID" value="PAU80652.1"/>
    <property type="molecule type" value="Genomic_DNA"/>
</dbReference>
<sequence length="113" mass="12696">MSDLTKQTCEACSKDSPLATEQEKKELGAEVPDWTTVTRNGEEQLERTFKLKNFAEALAFTNKVGELAEEVDHHPMITTEYGKVTVTWWTHKIGGLHRNDFIMAARTDELAGA</sequence>
<dbReference type="OrthoDB" id="5294615at2"/>
<dbReference type="GO" id="GO:0006729">
    <property type="term" value="P:tetrahydrobiopterin biosynthetic process"/>
    <property type="evidence" value="ECO:0007669"/>
    <property type="project" value="InterPro"/>
</dbReference>
<dbReference type="Gene3D" id="3.30.1360.20">
    <property type="entry name" value="Transcriptional coactivator/pterin dehydratase"/>
    <property type="match status" value="1"/>
</dbReference>
<dbReference type="PANTHER" id="PTHR42805">
    <property type="entry name" value="PTERIN-4-ALPHA-CARBINOLAMINE DEHYDRATASE-RELATED"/>
    <property type="match status" value="1"/>
</dbReference>
<dbReference type="Pfam" id="PF01329">
    <property type="entry name" value="Pterin_4a"/>
    <property type="match status" value="1"/>
</dbReference>
<proteinExistence type="inferred from homology"/>
<keyword evidence="3 4" id="KW-0456">Lyase</keyword>
<dbReference type="PANTHER" id="PTHR42805:SF1">
    <property type="entry name" value="PTERIN-4-ALPHA-CARBINOLAMINE DEHYDRATASE-RELATED"/>
    <property type="match status" value="1"/>
</dbReference>
<evidence type="ECO:0000256" key="2">
    <source>
        <dbReference type="ARBA" id="ARBA00006472"/>
    </source>
</evidence>
<dbReference type="InterPro" id="IPR001533">
    <property type="entry name" value="Pterin_deHydtase"/>
</dbReference>
<comment type="similarity">
    <text evidence="2 4">Belongs to the pterin-4-alpha-carbinolamine dehydratase family.</text>
</comment>
<feature type="region of interest" description="Disordered" evidence="5">
    <location>
        <begin position="1"/>
        <end position="27"/>
    </location>
</feature>